<dbReference type="Gene3D" id="2.40.50.320">
    <property type="entry name" value="Copper binding periplasmic protein CusF"/>
    <property type="match status" value="1"/>
</dbReference>
<evidence type="ECO:0000313" key="4">
    <source>
        <dbReference type="Proteomes" id="UP000217005"/>
    </source>
</evidence>
<feature type="region of interest" description="Disordered" evidence="1">
    <location>
        <begin position="24"/>
        <end position="43"/>
    </location>
</feature>
<dbReference type="InterPro" id="IPR021647">
    <property type="entry name" value="CusF_Ec"/>
</dbReference>
<comment type="caution">
    <text evidence="3">The sequence shown here is derived from an EMBL/GenBank/DDBJ whole genome shotgun (WGS) entry which is preliminary data.</text>
</comment>
<sequence length="118" mass="12157">MNPFLTVAAATLLAASIAPAHAASPASGQTMNTDMKAAATAPPAQAVSASGEVKAIDPDTHKVTIAHGAIPALNWPAMTMRFTITPQTRLGAVKPGDQVDFTFIQQGNLSLLQTIHAK</sequence>
<protein>
    <submittedName>
        <fullName evidence="3">Copper-binding protein</fullName>
    </submittedName>
</protein>
<evidence type="ECO:0000256" key="1">
    <source>
        <dbReference type="SAM" id="MobiDB-lite"/>
    </source>
</evidence>
<dbReference type="AlphaFoldDB" id="A0A261SR44"/>
<proteinExistence type="predicted"/>
<feature type="signal peptide" evidence="2">
    <location>
        <begin position="1"/>
        <end position="22"/>
    </location>
</feature>
<dbReference type="EMBL" id="NEVL01000002">
    <property type="protein sequence ID" value="OZI39320.1"/>
    <property type="molecule type" value="Genomic_DNA"/>
</dbReference>
<feature type="chain" id="PRO_5012605062" evidence="2">
    <location>
        <begin position="23"/>
        <end position="118"/>
    </location>
</feature>
<dbReference type="InterPro" id="IPR042230">
    <property type="entry name" value="CusF_sf"/>
</dbReference>
<keyword evidence="2" id="KW-0732">Signal</keyword>
<gene>
    <name evidence="3" type="ORF">CEG14_07320</name>
</gene>
<reference evidence="3 4" key="1">
    <citation type="submission" date="2017-05" db="EMBL/GenBank/DDBJ databases">
        <title>Complete and WGS of Bordetella genogroups.</title>
        <authorList>
            <person name="Spilker T."/>
            <person name="LiPuma J."/>
        </authorList>
    </citation>
    <scope>NUCLEOTIDE SEQUENCE [LARGE SCALE GENOMIC DNA]</scope>
    <source>
        <strain evidence="3 4">AU17610</strain>
    </source>
</reference>
<dbReference type="RefSeq" id="WP_094825689.1">
    <property type="nucleotide sequence ID" value="NZ_NEVL01000002.1"/>
</dbReference>
<organism evidence="3 4">
    <name type="scientific">Bordetella genomosp. 1</name>
    <dbReference type="NCBI Taxonomy" id="1395607"/>
    <lineage>
        <taxon>Bacteria</taxon>
        <taxon>Pseudomonadati</taxon>
        <taxon>Pseudomonadota</taxon>
        <taxon>Betaproteobacteria</taxon>
        <taxon>Burkholderiales</taxon>
        <taxon>Alcaligenaceae</taxon>
        <taxon>Bordetella</taxon>
    </lineage>
</organism>
<evidence type="ECO:0000256" key="2">
    <source>
        <dbReference type="SAM" id="SignalP"/>
    </source>
</evidence>
<accession>A0A261SR44</accession>
<dbReference type="Proteomes" id="UP000217005">
    <property type="component" value="Unassembled WGS sequence"/>
</dbReference>
<dbReference type="Pfam" id="PF11604">
    <property type="entry name" value="CusF_Ec"/>
    <property type="match status" value="1"/>
</dbReference>
<evidence type="ECO:0000313" key="3">
    <source>
        <dbReference type="EMBL" id="OZI39320.1"/>
    </source>
</evidence>
<dbReference type="OrthoDB" id="9180744at2"/>
<name>A0A261SR44_9BORD</name>